<accession>A0A7H0JYK2</accession>
<dbReference type="Proteomes" id="UP000516235">
    <property type="component" value="Chromosome"/>
</dbReference>
<dbReference type="Proteomes" id="UP000642876">
    <property type="component" value="Unassembled WGS sequence"/>
</dbReference>
<dbReference type="EMBL" id="CP061032">
    <property type="protein sequence ID" value="QNP90118.1"/>
    <property type="molecule type" value="Genomic_DNA"/>
</dbReference>
<dbReference type="InterPro" id="IPR030395">
    <property type="entry name" value="GP_PDE_dom"/>
</dbReference>
<dbReference type="PANTHER" id="PTHR46211">
    <property type="entry name" value="GLYCEROPHOSPHORYL DIESTER PHOSPHODIESTERASE"/>
    <property type="match status" value="1"/>
</dbReference>
<organism evidence="3 4">
    <name type="scientific">Corynebacterium lujinxingii</name>
    <dbReference type="NCBI Taxonomy" id="2763010"/>
    <lineage>
        <taxon>Bacteria</taxon>
        <taxon>Bacillati</taxon>
        <taxon>Actinomycetota</taxon>
        <taxon>Actinomycetes</taxon>
        <taxon>Mycobacteriales</taxon>
        <taxon>Corynebacteriaceae</taxon>
        <taxon>Corynebacterium</taxon>
    </lineage>
</organism>
<dbReference type="Pfam" id="PF03009">
    <property type="entry name" value="GDPD"/>
    <property type="match status" value="1"/>
</dbReference>
<proteinExistence type="predicted"/>
<name>A0A7H0JYK2_9CORY</name>
<dbReference type="GO" id="GO:0008081">
    <property type="term" value="F:phosphoric diester hydrolase activity"/>
    <property type="evidence" value="ECO:0007669"/>
    <property type="project" value="InterPro"/>
</dbReference>
<keyword evidence="5" id="KW-1185">Reference proteome</keyword>
<protein>
    <submittedName>
        <fullName evidence="3">Glycerophosphodiester phosphodiesterase</fullName>
    </submittedName>
</protein>
<reference evidence="4 5" key="1">
    <citation type="submission" date="2020-08" db="EMBL/GenBank/DDBJ databases">
        <title>novel species in genus Corynebacterium.</title>
        <authorList>
            <person name="Zhang G."/>
        </authorList>
    </citation>
    <scope>NUCLEOTIDE SEQUENCE [LARGE SCALE GENOMIC DNA]</scope>
    <source>
        <strain evidence="4 5">zg-917</strain>
        <strain evidence="3">Zg-917</strain>
    </source>
</reference>
<dbReference type="GO" id="GO:0006629">
    <property type="term" value="P:lipid metabolic process"/>
    <property type="evidence" value="ECO:0007669"/>
    <property type="project" value="InterPro"/>
</dbReference>
<feature type="domain" description="GP-PDE" evidence="1">
    <location>
        <begin position="34"/>
        <end position="269"/>
    </location>
</feature>
<evidence type="ECO:0000259" key="1">
    <source>
        <dbReference type="PROSITE" id="PS51704"/>
    </source>
</evidence>
<dbReference type="InterPro" id="IPR017946">
    <property type="entry name" value="PLC-like_Pdiesterase_TIM-brl"/>
</dbReference>
<evidence type="ECO:0000313" key="5">
    <source>
        <dbReference type="Proteomes" id="UP000642876"/>
    </source>
</evidence>
<dbReference type="KEGG" id="cluj:IAU68_10790"/>
<evidence type="ECO:0000313" key="3">
    <source>
        <dbReference type="EMBL" id="QNP90118.1"/>
    </source>
</evidence>
<sequence length="271" mass="31241">MALRASSISTCAIVAEFAVSRRRVAWEGVDTKQPNIVAHRGFSGRYPELTRRAFEEALNLPIHGIECDVRLTRDGRVVVFHDGNVLRTTGSVGQVDLMDYCDLCELNAGTEDDPQQIMLLEELLELMQDYPDKHIYIETKHPTLHGPEVDEQTLRVLKYARLDDSENIHLASFSHKAVRYFTHMAPELETFYLFRLWERRWNKKNWIFSRPYGVGPALSHLQSRQELLGYRGLKTYTWTVNTPREMLWCADNGVDVMVTDLPDLALQVFGE</sequence>
<dbReference type="PROSITE" id="PS51704">
    <property type="entry name" value="GP_PDE"/>
    <property type="match status" value="1"/>
</dbReference>
<dbReference type="Gene3D" id="3.20.20.190">
    <property type="entry name" value="Phosphatidylinositol (PI) phosphodiesterase"/>
    <property type="match status" value="1"/>
</dbReference>
<dbReference type="PANTHER" id="PTHR46211:SF14">
    <property type="entry name" value="GLYCEROPHOSPHODIESTER PHOSPHODIESTERASE"/>
    <property type="match status" value="1"/>
</dbReference>
<dbReference type="AlphaFoldDB" id="A0A7H0JYK2"/>
<evidence type="ECO:0000313" key="2">
    <source>
        <dbReference type="EMBL" id="MBC3178173.1"/>
    </source>
</evidence>
<dbReference type="EMBL" id="JACMYE010000002">
    <property type="protein sequence ID" value="MBC3178173.1"/>
    <property type="molecule type" value="Genomic_DNA"/>
</dbReference>
<dbReference type="SUPFAM" id="SSF51695">
    <property type="entry name" value="PLC-like phosphodiesterases"/>
    <property type="match status" value="1"/>
</dbReference>
<evidence type="ECO:0000313" key="4">
    <source>
        <dbReference type="Proteomes" id="UP000516235"/>
    </source>
</evidence>
<gene>
    <name evidence="2" type="ORF">H7348_02405</name>
    <name evidence="3" type="ORF">IAU68_10790</name>
</gene>